<dbReference type="SUPFAM" id="SSF52980">
    <property type="entry name" value="Restriction endonuclease-like"/>
    <property type="match status" value="1"/>
</dbReference>
<dbReference type="Gene3D" id="3.40.960.10">
    <property type="entry name" value="VSR Endonuclease"/>
    <property type="match status" value="1"/>
</dbReference>
<keyword evidence="3" id="KW-1185">Reference proteome</keyword>
<protein>
    <recommendedName>
        <fullName evidence="1">DUF559 domain-containing protein</fullName>
    </recommendedName>
</protein>
<accession>A0A9W6R507</accession>
<comment type="caution">
    <text evidence="2">The sequence shown here is derived from an EMBL/GenBank/DDBJ whole genome shotgun (WGS) entry which is preliminary data.</text>
</comment>
<gene>
    <name evidence="2" type="ORF">Atai01_50790</name>
</gene>
<sequence>MQSLPEGLHGAYSRLELNRLLTPQGVKAAVRRGWLASFARTVLVDPRRATEFATRAAAALLFAGPAAVLSGPSALVVHGCSAADTAPVHVLMPYHRKPASRPGVIVHHGRFDEQDVQEVSGLRTLAIDAALVDVLCRERPRSAIACADQVLAMVPEGARADLRSLVAERVRARADSRGTVRALALLELATGLAESPAESWLLLGMVDRGLPIPEQQLKVLDIAGSEIYRLDFAWPSAMVAVEYDGYASHENRKDRDAARDADLRRRGWTVIRADASDLTDLSRVVAAVRAAFRAQGLAA</sequence>
<reference evidence="2" key="1">
    <citation type="submission" date="2023-03" db="EMBL/GenBank/DDBJ databases">
        <title>Amycolatopsis taiwanensis NBRC 103393.</title>
        <authorList>
            <person name="Ichikawa N."/>
            <person name="Sato H."/>
            <person name="Tonouchi N."/>
        </authorList>
    </citation>
    <scope>NUCLEOTIDE SEQUENCE</scope>
    <source>
        <strain evidence="2">NBRC 103393</strain>
    </source>
</reference>
<dbReference type="Proteomes" id="UP001165136">
    <property type="component" value="Unassembled WGS sequence"/>
</dbReference>
<evidence type="ECO:0000313" key="2">
    <source>
        <dbReference type="EMBL" id="GLY68460.1"/>
    </source>
</evidence>
<evidence type="ECO:0000259" key="1">
    <source>
        <dbReference type="Pfam" id="PF04480"/>
    </source>
</evidence>
<proteinExistence type="predicted"/>
<dbReference type="RefSeq" id="WP_285488400.1">
    <property type="nucleotide sequence ID" value="NZ_BSTI01000011.1"/>
</dbReference>
<evidence type="ECO:0000313" key="3">
    <source>
        <dbReference type="Proteomes" id="UP001165136"/>
    </source>
</evidence>
<dbReference type="AlphaFoldDB" id="A0A9W6R507"/>
<dbReference type="InterPro" id="IPR011335">
    <property type="entry name" value="Restrct_endonuc-II-like"/>
</dbReference>
<feature type="domain" description="DUF559" evidence="1">
    <location>
        <begin position="228"/>
        <end position="288"/>
    </location>
</feature>
<name>A0A9W6R507_9PSEU</name>
<organism evidence="2 3">
    <name type="scientific">Amycolatopsis taiwanensis</name>
    <dbReference type="NCBI Taxonomy" id="342230"/>
    <lineage>
        <taxon>Bacteria</taxon>
        <taxon>Bacillati</taxon>
        <taxon>Actinomycetota</taxon>
        <taxon>Actinomycetes</taxon>
        <taxon>Pseudonocardiales</taxon>
        <taxon>Pseudonocardiaceae</taxon>
        <taxon>Amycolatopsis</taxon>
    </lineage>
</organism>
<dbReference type="Pfam" id="PF04480">
    <property type="entry name" value="DUF559"/>
    <property type="match status" value="1"/>
</dbReference>
<dbReference type="EMBL" id="BSTI01000011">
    <property type="protein sequence ID" value="GLY68460.1"/>
    <property type="molecule type" value="Genomic_DNA"/>
</dbReference>
<dbReference type="InterPro" id="IPR007569">
    <property type="entry name" value="DUF559"/>
</dbReference>